<evidence type="ECO:0008006" key="8">
    <source>
        <dbReference type="Google" id="ProtNLM"/>
    </source>
</evidence>
<evidence type="ECO:0000256" key="1">
    <source>
        <dbReference type="ARBA" id="ARBA00007734"/>
    </source>
</evidence>
<dbReference type="InterPro" id="IPR023346">
    <property type="entry name" value="Lysozyme-like_dom_sf"/>
</dbReference>
<feature type="transmembrane region" description="Helical" evidence="3">
    <location>
        <begin position="104"/>
        <end position="121"/>
    </location>
</feature>
<dbReference type="AlphaFoldDB" id="A0AAJ0U2L5"/>
<dbReference type="SUPFAM" id="SSF53955">
    <property type="entry name" value="Lysozyme-like"/>
    <property type="match status" value="1"/>
</dbReference>
<dbReference type="PANTHER" id="PTHR37423:SF5">
    <property type="entry name" value="SOLUBLE LYTIC MUREIN TRANSGLYCOSYLASE"/>
    <property type="match status" value="1"/>
</dbReference>
<dbReference type="CDD" id="cd13401">
    <property type="entry name" value="Slt70-like"/>
    <property type="match status" value="1"/>
</dbReference>
<dbReference type="GO" id="GO:0016020">
    <property type="term" value="C:membrane"/>
    <property type="evidence" value="ECO:0007669"/>
    <property type="project" value="InterPro"/>
</dbReference>
<evidence type="ECO:0000313" key="7">
    <source>
        <dbReference type="Proteomes" id="UP001296776"/>
    </source>
</evidence>
<dbReference type="GO" id="GO:0004553">
    <property type="term" value="F:hydrolase activity, hydrolyzing O-glycosyl compounds"/>
    <property type="evidence" value="ECO:0007669"/>
    <property type="project" value="InterPro"/>
</dbReference>
<comment type="caution">
    <text evidence="6">The sequence shown here is derived from an EMBL/GenBank/DDBJ whole genome shotgun (WGS) entry which is preliminary data.</text>
</comment>
<dbReference type="InterPro" id="IPR008939">
    <property type="entry name" value="Lytic_TGlycosylase_superhlx_U"/>
</dbReference>
<dbReference type="Gene3D" id="1.25.20.10">
    <property type="entry name" value="Bacterial muramidases"/>
    <property type="match status" value="1"/>
</dbReference>
<accession>A0AAJ0U2L5</accession>
<keyword evidence="7" id="KW-1185">Reference proteome</keyword>
<gene>
    <name evidence="6" type="ORF">CKO40_06150</name>
</gene>
<dbReference type="Pfam" id="PF01464">
    <property type="entry name" value="SLT"/>
    <property type="match status" value="1"/>
</dbReference>
<reference evidence="6" key="1">
    <citation type="submission" date="2017-08" db="EMBL/GenBank/DDBJ databases">
        <authorList>
            <person name="Imhoff J.F."/>
            <person name="Rahn T."/>
            <person name="Kuenzel S."/>
            <person name="Neulinger S.C."/>
        </authorList>
    </citation>
    <scope>NUCLEOTIDE SEQUENCE</scope>
    <source>
        <strain evidence="6">DSM 11080</strain>
    </source>
</reference>
<dbReference type="SUPFAM" id="SSF48435">
    <property type="entry name" value="Bacterial muramidases"/>
    <property type="match status" value="1"/>
</dbReference>
<dbReference type="InterPro" id="IPR008258">
    <property type="entry name" value="Transglycosylase_SLT_dom_1"/>
</dbReference>
<dbReference type="InterPro" id="IPR000189">
    <property type="entry name" value="Transglyc_AS"/>
</dbReference>
<proteinExistence type="inferred from homology"/>
<dbReference type="GO" id="GO:0008933">
    <property type="term" value="F:peptidoglycan lytic transglycosylase activity"/>
    <property type="evidence" value="ECO:0007669"/>
    <property type="project" value="InterPro"/>
</dbReference>
<keyword evidence="3" id="KW-1133">Transmembrane helix</keyword>
<organism evidence="6 7">
    <name type="scientific">Halochromatium glycolicum</name>
    <dbReference type="NCBI Taxonomy" id="85075"/>
    <lineage>
        <taxon>Bacteria</taxon>
        <taxon>Pseudomonadati</taxon>
        <taxon>Pseudomonadota</taxon>
        <taxon>Gammaproteobacteria</taxon>
        <taxon>Chromatiales</taxon>
        <taxon>Chromatiaceae</taxon>
        <taxon>Halochromatium</taxon>
    </lineage>
</organism>
<dbReference type="Proteomes" id="UP001296776">
    <property type="component" value="Unassembled WGS sequence"/>
</dbReference>
<keyword evidence="3" id="KW-0812">Transmembrane</keyword>
<dbReference type="InterPro" id="IPR012289">
    <property type="entry name" value="Lytic_TGlycosylase_superhlx_L"/>
</dbReference>
<evidence type="ECO:0000259" key="4">
    <source>
        <dbReference type="Pfam" id="PF01464"/>
    </source>
</evidence>
<dbReference type="PROSITE" id="PS00922">
    <property type="entry name" value="TRANSGLYCOSYLASE"/>
    <property type="match status" value="1"/>
</dbReference>
<name>A0AAJ0U2L5_9GAMM</name>
<evidence type="ECO:0000313" key="6">
    <source>
        <dbReference type="EMBL" id="MBK1704139.1"/>
    </source>
</evidence>
<dbReference type="Pfam" id="PF00760">
    <property type="entry name" value="Cucumo_coat"/>
    <property type="match status" value="1"/>
</dbReference>
<feature type="domain" description="Lytic transglycosylase superhelical linker" evidence="5">
    <location>
        <begin position="516"/>
        <end position="580"/>
    </location>
</feature>
<comment type="similarity">
    <text evidence="1">Belongs to the transglycosylase Slt family.</text>
</comment>
<dbReference type="InterPro" id="IPR037061">
    <property type="entry name" value="Lytic_TGlycoase_superhlx_L_sf"/>
</dbReference>
<sequence length="750" mass="83594">MNAFCDKSIGPERSTTRSSLVSRRRPFLGLALDSALYRMRMCWHSDPRDPCRSLGGCPASLCRDRISTIGNSRSRQYRQRPRRLTMSGQGLPGVRRRYGQPYRLALAVLLWVGIALAFGSTKAGAQTALEQPPAARFEAAQAALEAGDRTRFSELVESLQGHPLQAELLRAELQQRLGAASADEVLRFLDRHQGTAPAERLRRDWLKRLARERRWTDYLAAYVDNGSKTRACWYRRALLASGRQQAAFDRLSELYLTGRSLPAACDPLFAAWSDVGGLTAELVWERIELALERGNAGVAEFQGRYLPSPERPWLDLLLAVHQRPALLLERPITAELVADPRRRQQILVHGLERLAQDSAQKALLLRASLEAAEKLTPVLAERADAAIGMALAEAGDPAGLDYLDRLQPRADNLELQRERLRLALRLRAWARLADWARVLPDAADPLGKWRYWLGKALMRVAGADPAARKAAAHAFESAAAERTLWGFLAAELIGREPALDHRPVPVDVEAVEQLLASATIARVRALRDLGRQTDVRREWRELTRLLGRDEKLVAAAAAAKLGLTNESILTLARAAYWDDMELRFPLAYAHLVDAAAQRQDLPPDWVYAVIRQESAFDPDIASHAGAIGLMQLMPATAREVAGKLGRDEPERIELIDPALNIVLGSAYLAEMAERFDGHPLVASAAYNAGPTAVSRWLPDEPIPGDLWLTDIPYAETRQYVRRVLTYRVFYRERLGLPPLRIGAMLRPVRG</sequence>
<dbReference type="EMBL" id="NRSJ01000007">
    <property type="protein sequence ID" value="MBK1704139.1"/>
    <property type="molecule type" value="Genomic_DNA"/>
</dbReference>
<evidence type="ECO:0000256" key="2">
    <source>
        <dbReference type="ARBA" id="ARBA00022729"/>
    </source>
</evidence>
<evidence type="ECO:0000256" key="3">
    <source>
        <dbReference type="SAM" id="Phobius"/>
    </source>
</evidence>
<dbReference type="GO" id="GO:0042597">
    <property type="term" value="C:periplasmic space"/>
    <property type="evidence" value="ECO:0007669"/>
    <property type="project" value="InterPro"/>
</dbReference>
<dbReference type="PANTHER" id="PTHR37423">
    <property type="entry name" value="SOLUBLE LYTIC MUREIN TRANSGLYCOSYLASE-RELATED"/>
    <property type="match status" value="1"/>
</dbReference>
<reference evidence="6" key="2">
    <citation type="journal article" date="2020" name="Microorganisms">
        <title>Osmotic Adaptation and Compatible Solute Biosynthesis of Phototrophic Bacteria as Revealed from Genome Analyses.</title>
        <authorList>
            <person name="Imhoff J.F."/>
            <person name="Rahn T."/>
            <person name="Kunzel S."/>
            <person name="Keller A."/>
            <person name="Neulinger S.C."/>
        </authorList>
    </citation>
    <scope>NUCLEOTIDE SEQUENCE</scope>
    <source>
        <strain evidence="6">DSM 11080</strain>
    </source>
</reference>
<keyword evidence="3" id="KW-0472">Membrane</keyword>
<dbReference type="GO" id="GO:0000270">
    <property type="term" value="P:peptidoglycan metabolic process"/>
    <property type="evidence" value="ECO:0007669"/>
    <property type="project" value="InterPro"/>
</dbReference>
<feature type="domain" description="Transglycosylase SLT" evidence="4">
    <location>
        <begin position="591"/>
        <end position="697"/>
    </location>
</feature>
<keyword evidence="2" id="KW-0732">Signal</keyword>
<dbReference type="Gene3D" id="1.10.530.10">
    <property type="match status" value="1"/>
</dbReference>
<dbReference type="Pfam" id="PF14718">
    <property type="entry name" value="SLT_L"/>
    <property type="match status" value="1"/>
</dbReference>
<evidence type="ECO:0000259" key="5">
    <source>
        <dbReference type="Pfam" id="PF14718"/>
    </source>
</evidence>
<protein>
    <recommendedName>
        <fullName evidence="8">Soluble lytic murein transglycosylase</fullName>
    </recommendedName>
</protein>
<dbReference type="Gene3D" id="1.10.1240.20">
    <property type="entry name" value="Lytic transglycosylase, superhelical linker domain"/>
    <property type="match status" value="1"/>
</dbReference>